<feature type="compositionally biased region" description="Low complexity" evidence="2">
    <location>
        <begin position="570"/>
        <end position="591"/>
    </location>
</feature>
<feature type="region of interest" description="Disordered" evidence="2">
    <location>
        <begin position="968"/>
        <end position="997"/>
    </location>
</feature>
<feature type="region of interest" description="Disordered" evidence="2">
    <location>
        <begin position="483"/>
        <end position="725"/>
    </location>
</feature>
<protein>
    <submittedName>
        <fullName evidence="3">Uncharacterized protein</fullName>
    </submittedName>
</protein>
<feature type="compositionally biased region" description="Basic and acidic residues" evidence="2">
    <location>
        <begin position="550"/>
        <end position="569"/>
    </location>
</feature>
<feature type="compositionally biased region" description="Low complexity" evidence="2">
    <location>
        <begin position="918"/>
        <end position="931"/>
    </location>
</feature>
<feature type="region of interest" description="Disordered" evidence="2">
    <location>
        <begin position="1"/>
        <end position="22"/>
    </location>
</feature>
<evidence type="ECO:0000313" key="4">
    <source>
        <dbReference type="Proteomes" id="UP000041254"/>
    </source>
</evidence>
<feature type="region of interest" description="Disordered" evidence="2">
    <location>
        <begin position="1018"/>
        <end position="1121"/>
    </location>
</feature>
<feature type="compositionally biased region" description="Basic and acidic residues" evidence="2">
    <location>
        <begin position="592"/>
        <end position="615"/>
    </location>
</feature>
<organism evidence="3 4">
    <name type="scientific">Vitrella brassicaformis (strain CCMP3155)</name>
    <dbReference type="NCBI Taxonomy" id="1169540"/>
    <lineage>
        <taxon>Eukaryota</taxon>
        <taxon>Sar</taxon>
        <taxon>Alveolata</taxon>
        <taxon>Colpodellida</taxon>
        <taxon>Vitrellaceae</taxon>
        <taxon>Vitrella</taxon>
    </lineage>
</organism>
<feature type="compositionally biased region" description="Basic residues" evidence="2">
    <location>
        <begin position="704"/>
        <end position="715"/>
    </location>
</feature>
<evidence type="ECO:0000256" key="1">
    <source>
        <dbReference type="SAM" id="Coils"/>
    </source>
</evidence>
<feature type="compositionally biased region" description="Low complexity" evidence="2">
    <location>
        <begin position="1033"/>
        <end position="1046"/>
    </location>
</feature>
<accession>A0A0G4EC84</accession>
<reference evidence="3 4" key="1">
    <citation type="submission" date="2014-11" db="EMBL/GenBank/DDBJ databases">
        <authorList>
            <person name="Zhu J."/>
            <person name="Qi W."/>
            <person name="Song R."/>
        </authorList>
    </citation>
    <scope>NUCLEOTIDE SEQUENCE [LARGE SCALE GENOMIC DNA]</scope>
</reference>
<feature type="compositionally biased region" description="Gly residues" evidence="2">
    <location>
        <begin position="1112"/>
        <end position="1121"/>
    </location>
</feature>
<evidence type="ECO:0000313" key="3">
    <source>
        <dbReference type="EMBL" id="CEL92953.1"/>
    </source>
</evidence>
<evidence type="ECO:0000256" key="2">
    <source>
        <dbReference type="SAM" id="MobiDB-lite"/>
    </source>
</evidence>
<feature type="region of interest" description="Disordered" evidence="2">
    <location>
        <begin position="379"/>
        <end position="405"/>
    </location>
</feature>
<proteinExistence type="predicted"/>
<dbReference type="PANTHER" id="PTHR45615:SF80">
    <property type="entry name" value="GRIP DOMAIN-CONTAINING PROTEIN"/>
    <property type="match status" value="1"/>
</dbReference>
<dbReference type="InParanoid" id="A0A0G4EC84"/>
<feature type="compositionally biased region" description="Basic and acidic residues" evidence="2">
    <location>
        <begin position="684"/>
        <end position="703"/>
    </location>
</feature>
<feature type="coiled-coil region" evidence="1">
    <location>
        <begin position="407"/>
        <end position="441"/>
    </location>
</feature>
<dbReference type="PANTHER" id="PTHR45615">
    <property type="entry name" value="MYOSIN HEAVY CHAIN, NON-MUSCLE"/>
    <property type="match status" value="1"/>
</dbReference>
<dbReference type="OMA" id="MPRIITH"/>
<dbReference type="STRING" id="1169540.A0A0G4EC84"/>
<keyword evidence="1" id="KW-0175">Coiled coil</keyword>
<dbReference type="Gene3D" id="1.10.287.1490">
    <property type="match status" value="1"/>
</dbReference>
<dbReference type="AlphaFoldDB" id="A0A0G4EC84"/>
<sequence length="1121" mass="121561">MSASSGSGSETGGDDGKRDEAAAAAVKKKSTVADSYIRTLRRKSLGADLPVPLGALTGVGAVSQPAVVAVRAGLDKSAARRFSVGQPFMMPRLVESAGAAAGVPRTISIDTPMAVTHKEAGQAMLLEAGEAAQGEGEAARVYETQRSRTEPAAYVPVEQEAEAQEAAAAAGGAGGDQRVVERGIAPRQGAASIGPGEFEADIATGITKQGTHHFDNRPKHAADDDMGYSVPTLKHQVSFLEDVVADLESELERKDEEIESLKKKLTMTRADSMASITAARIGRQGMPPAAFEEEWDEMVQEIQDLREQLQEAEEEAAQYRDAAERASELIEELDNARDELGAARREKVTLARASEEVHKDLASLKMKLMDAHAEIKFLQESQAKEEGEGEVPLSARAPKSPRTNEDFEKMSQRLALMQESLQELERDNAVLKEKSSLLESENGELKAILDSQKKLLKRSEMGSTSSIISGKHTTLAGLGHGLHAVGEEEDASPASKKAATGRRANSRGGGGGDRYRSLGSELRAGRASFTSDASGEEGAPFMIAQFGQHMIKEEEKEPAEGEKKEEPKEPATQQEPAPAAAAAAAAAAAVLPEKEKPDEKEKVLATRFAAQEKRAAKAKARPSRLTWKSAVEEKKKKEEETQEVKPEKKAEKPPVDDKKQRERSAAAAMEIANLRREKNKYHTQVKDLQVENSRIKEEMDKLTKKQQKTPKTKKAPPKEGEPAVSEFGDEMEALQSEKAELEEKVAKLMEEMAKIKEEKDGLEEQVKTLEPERALLIEALARLRQINTDMQQLHNETVEMARQVDQLESHDTGARIIYSPPLRPTTSMPRIITHIRSPPPHLSLRRGQSLEPRCFTCCPPSPKSPPAAKHKKPQGASVCCAMSPRKEPPRVKGAAGAGVTRVGVGVVRSLSPPPPRARSPSPVTVPVVRSLSPPPPSHPHPPHTRVVIHQRPPVVMKAPLVKPPSVVAHPAHLPSPKMPPQQHPHPQQQQPPFRGPLPVHVPVPPPVRVSAHVLQRHHPFPHHPHPKSLMAKQQQGPAPLPLQQSPRHASMPALLSPIMPRAPSPTAMLMRRPSPPPPLAMQRGNDKAMAERVSREKERDTTTAAAKDKGGRGGGLSNCCT</sequence>
<feature type="region of interest" description="Disordered" evidence="2">
    <location>
        <begin position="909"/>
        <end position="942"/>
    </location>
</feature>
<dbReference type="EMBL" id="CDMY01000123">
    <property type="protein sequence ID" value="CEL92953.1"/>
    <property type="molecule type" value="Genomic_DNA"/>
</dbReference>
<feature type="compositionally biased region" description="Basic and acidic residues" evidence="2">
    <location>
        <begin position="630"/>
        <end position="664"/>
    </location>
</feature>
<gene>
    <name evidence="3" type="ORF">Vbra_11176</name>
</gene>
<dbReference type="VEuPathDB" id="CryptoDB:Vbra_11176"/>
<name>A0A0G4EC84_VITBC</name>
<keyword evidence="4" id="KW-1185">Reference proteome</keyword>
<feature type="compositionally biased region" description="Basic and acidic residues" evidence="2">
    <location>
        <begin position="1084"/>
        <end position="1111"/>
    </location>
</feature>
<dbReference type="Proteomes" id="UP000041254">
    <property type="component" value="Unassembled WGS sequence"/>
</dbReference>